<dbReference type="Proteomes" id="UP000663845">
    <property type="component" value="Unassembled WGS sequence"/>
</dbReference>
<protein>
    <submittedName>
        <fullName evidence="5">Uncharacterized protein</fullName>
    </submittedName>
</protein>
<name>A0A815EFD9_9BILA</name>
<feature type="signal peptide" evidence="3">
    <location>
        <begin position="1"/>
        <end position="25"/>
    </location>
</feature>
<keyword evidence="2" id="KW-0044">Antibiotic</keyword>
<evidence type="ECO:0000256" key="1">
    <source>
        <dbReference type="ARBA" id="ARBA00022529"/>
    </source>
</evidence>
<comment type="caution">
    <text evidence="5">The sequence shown here is derived from an EMBL/GenBank/DDBJ whole genome shotgun (WGS) entry which is preliminary data.</text>
</comment>
<accession>A0A815EFD9</accession>
<organism evidence="5 6">
    <name type="scientific">Adineta steineri</name>
    <dbReference type="NCBI Taxonomy" id="433720"/>
    <lineage>
        <taxon>Eukaryota</taxon>
        <taxon>Metazoa</taxon>
        <taxon>Spiralia</taxon>
        <taxon>Gnathifera</taxon>
        <taxon>Rotifera</taxon>
        <taxon>Eurotatoria</taxon>
        <taxon>Bdelloidea</taxon>
        <taxon>Adinetida</taxon>
        <taxon>Adinetidae</taxon>
        <taxon>Adineta</taxon>
    </lineage>
</organism>
<dbReference type="EMBL" id="CAJNON010000537">
    <property type="protein sequence ID" value="CAF1307533.1"/>
    <property type="molecule type" value="Genomic_DNA"/>
</dbReference>
<dbReference type="Proteomes" id="UP000663891">
    <property type="component" value="Unassembled WGS sequence"/>
</dbReference>
<evidence type="ECO:0000313" key="5">
    <source>
        <dbReference type="EMBL" id="CAF1309291.1"/>
    </source>
</evidence>
<gene>
    <name evidence="5" type="ORF">JYZ213_LOCUS32761</name>
    <name evidence="4" type="ORF">VCS650_LOCUS31404</name>
</gene>
<keyword evidence="3" id="KW-0732">Signal</keyword>
<evidence type="ECO:0000256" key="2">
    <source>
        <dbReference type="ARBA" id="ARBA00023022"/>
    </source>
</evidence>
<evidence type="ECO:0000313" key="6">
    <source>
        <dbReference type="Proteomes" id="UP000663845"/>
    </source>
</evidence>
<dbReference type="InterPro" id="IPR024509">
    <property type="entry name" value="Anti-LPS_factor/Scygonadin"/>
</dbReference>
<sequence>MKISIYILLVVIVLLGITINHKVNSLDADLSSCLALNYVVCGLTVGSAVYKQYASWSDVDTKQAFGTTCNSQFKGGIHDWEWKWSGKFWCPSLSPTVMGDSTQYASRTGAIEHAVQDYVTKMTSAGLLKPEQLNT</sequence>
<keyword evidence="1" id="KW-0929">Antimicrobial</keyword>
<evidence type="ECO:0000256" key="3">
    <source>
        <dbReference type="SAM" id="SignalP"/>
    </source>
</evidence>
<evidence type="ECO:0000313" key="4">
    <source>
        <dbReference type="EMBL" id="CAF1307533.1"/>
    </source>
</evidence>
<dbReference type="GO" id="GO:0042742">
    <property type="term" value="P:defense response to bacterium"/>
    <property type="evidence" value="ECO:0007669"/>
    <property type="project" value="UniProtKB-KW"/>
</dbReference>
<reference evidence="5" key="1">
    <citation type="submission" date="2021-02" db="EMBL/GenBank/DDBJ databases">
        <authorList>
            <person name="Nowell W R."/>
        </authorList>
    </citation>
    <scope>NUCLEOTIDE SEQUENCE</scope>
</reference>
<dbReference type="OrthoDB" id="9970438at2759"/>
<dbReference type="AlphaFoldDB" id="A0A815EFD9"/>
<dbReference type="Gene3D" id="3.30.160.320">
    <property type="match status" value="1"/>
</dbReference>
<dbReference type="EMBL" id="CAJNOG010000596">
    <property type="protein sequence ID" value="CAF1309291.1"/>
    <property type="molecule type" value="Genomic_DNA"/>
</dbReference>
<dbReference type="Pfam" id="PF11630">
    <property type="entry name" value="Anti-LPS-SCYG"/>
    <property type="match status" value="1"/>
</dbReference>
<proteinExistence type="predicted"/>
<feature type="chain" id="PRO_5036227380" evidence="3">
    <location>
        <begin position="26"/>
        <end position="135"/>
    </location>
</feature>
<dbReference type="InterPro" id="IPR038539">
    <property type="entry name" value="Anti-LPS_factor/Scygonadin_sf"/>
</dbReference>